<dbReference type="InterPro" id="IPR016186">
    <property type="entry name" value="C-type_lectin-like/link_sf"/>
</dbReference>
<protein>
    <recommendedName>
        <fullName evidence="3">C-type lectin domain-containing protein</fullName>
    </recommendedName>
</protein>
<dbReference type="GeneTree" id="ENSGT00940000175203"/>
<feature type="transmembrane region" description="Helical" evidence="2">
    <location>
        <begin position="20"/>
        <end position="47"/>
    </location>
</feature>
<sequence length="174" mass="20301">MIFLPVNDYHLGKSFASISAGVLIIIVRRIFFIDWYYQGCLLCWAVCKRTLRKSAKKRGLWTQAQTYCRQKHTDLATIETSEEMDRVMNTVSSAGYSFKFWTGLYSNIKWRWSDGFTGVFNDHNYWSPEDSFHSRSDQICMVSKGHDLYVSWSDSNCSSLLPFVCYHGKFFSET</sequence>
<dbReference type="PANTHER" id="PTHR45784">
    <property type="entry name" value="C-TYPE LECTIN DOMAIN FAMILY 20 MEMBER A-RELATED"/>
    <property type="match status" value="1"/>
</dbReference>
<keyword evidence="1" id="KW-1015">Disulfide bond</keyword>
<dbReference type="InterPro" id="IPR001304">
    <property type="entry name" value="C-type_lectin-like"/>
</dbReference>
<evidence type="ECO:0000259" key="3">
    <source>
        <dbReference type="PROSITE" id="PS50041"/>
    </source>
</evidence>
<evidence type="ECO:0000256" key="2">
    <source>
        <dbReference type="SAM" id="Phobius"/>
    </source>
</evidence>
<dbReference type="PANTHER" id="PTHR45784:SF3">
    <property type="entry name" value="C-TYPE LECTIN DOMAIN FAMILY 4 MEMBER K-LIKE-RELATED"/>
    <property type="match status" value="1"/>
</dbReference>
<dbReference type="PaxDb" id="30732-ENSOMEP00000023028"/>
<dbReference type="Gene3D" id="3.10.100.10">
    <property type="entry name" value="Mannose-Binding Protein A, subunit A"/>
    <property type="match status" value="1"/>
</dbReference>
<evidence type="ECO:0000256" key="1">
    <source>
        <dbReference type="ARBA" id="ARBA00023157"/>
    </source>
</evidence>
<dbReference type="PROSITE" id="PS00615">
    <property type="entry name" value="C_TYPE_LECTIN_1"/>
    <property type="match status" value="1"/>
</dbReference>
<evidence type="ECO:0000313" key="5">
    <source>
        <dbReference type="Proteomes" id="UP000261560"/>
    </source>
</evidence>
<reference evidence="4" key="1">
    <citation type="submission" date="2025-08" db="UniProtKB">
        <authorList>
            <consortium name="Ensembl"/>
        </authorList>
    </citation>
    <scope>IDENTIFICATION</scope>
</reference>
<dbReference type="PROSITE" id="PS50041">
    <property type="entry name" value="C_TYPE_LECTIN_2"/>
    <property type="match status" value="1"/>
</dbReference>
<name>A0A3B3CZ01_ORYME</name>
<dbReference type="AlphaFoldDB" id="A0A3B3CZ01"/>
<dbReference type="STRING" id="30732.ENSOMEP00000023028"/>
<dbReference type="Proteomes" id="UP000261560">
    <property type="component" value="Unplaced"/>
</dbReference>
<dbReference type="SUPFAM" id="SSF56436">
    <property type="entry name" value="C-type lectin-like"/>
    <property type="match status" value="1"/>
</dbReference>
<dbReference type="SMART" id="SM00034">
    <property type="entry name" value="CLECT"/>
    <property type="match status" value="1"/>
</dbReference>
<organism evidence="4 5">
    <name type="scientific">Oryzias melastigma</name>
    <name type="common">Marine medaka</name>
    <dbReference type="NCBI Taxonomy" id="30732"/>
    <lineage>
        <taxon>Eukaryota</taxon>
        <taxon>Metazoa</taxon>
        <taxon>Chordata</taxon>
        <taxon>Craniata</taxon>
        <taxon>Vertebrata</taxon>
        <taxon>Euteleostomi</taxon>
        <taxon>Actinopterygii</taxon>
        <taxon>Neopterygii</taxon>
        <taxon>Teleostei</taxon>
        <taxon>Neoteleostei</taxon>
        <taxon>Acanthomorphata</taxon>
        <taxon>Ovalentaria</taxon>
        <taxon>Atherinomorphae</taxon>
        <taxon>Beloniformes</taxon>
        <taxon>Adrianichthyidae</taxon>
        <taxon>Oryziinae</taxon>
        <taxon>Oryzias</taxon>
    </lineage>
</organism>
<dbReference type="Pfam" id="PF00059">
    <property type="entry name" value="Lectin_C"/>
    <property type="match status" value="1"/>
</dbReference>
<keyword evidence="2" id="KW-1133">Transmembrane helix</keyword>
<accession>A0A3B3CZ01</accession>
<dbReference type="InterPro" id="IPR018378">
    <property type="entry name" value="C-type_lectin_CS"/>
</dbReference>
<dbReference type="Ensembl" id="ENSOMET00000013265.1">
    <property type="protein sequence ID" value="ENSOMEP00000023028.1"/>
    <property type="gene ID" value="ENSOMEG00000002903.1"/>
</dbReference>
<dbReference type="InterPro" id="IPR016187">
    <property type="entry name" value="CTDL_fold"/>
</dbReference>
<keyword evidence="2" id="KW-0812">Transmembrane</keyword>
<keyword evidence="2" id="KW-0472">Membrane</keyword>
<proteinExistence type="predicted"/>
<evidence type="ECO:0000313" key="4">
    <source>
        <dbReference type="Ensembl" id="ENSOMEP00000023028.1"/>
    </source>
</evidence>
<reference evidence="4" key="2">
    <citation type="submission" date="2025-09" db="UniProtKB">
        <authorList>
            <consortium name="Ensembl"/>
        </authorList>
    </citation>
    <scope>IDENTIFICATION</scope>
</reference>
<keyword evidence="5" id="KW-1185">Reference proteome</keyword>
<feature type="domain" description="C-type lectin" evidence="3">
    <location>
        <begin position="61"/>
        <end position="166"/>
    </location>
</feature>